<dbReference type="Proteomes" id="UP001321526">
    <property type="component" value="Chromosome"/>
</dbReference>
<proteinExistence type="inferred from homology"/>
<keyword evidence="3" id="KW-0547">Nucleotide-binding</keyword>
<dbReference type="GO" id="GO:0005524">
    <property type="term" value="F:ATP binding"/>
    <property type="evidence" value="ECO:0007669"/>
    <property type="project" value="UniProtKB-KW"/>
</dbReference>
<organism evidence="6 7">
    <name type="scientific">Salinicola endophyticus</name>
    <dbReference type="NCBI Taxonomy" id="1949083"/>
    <lineage>
        <taxon>Bacteria</taxon>
        <taxon>Pseudomonadati</taxon>
        <taxon>Pseudomonadota</taxon>
        <taxon>Gammaproteobacteria</taxon>
        <taxon>Oceanospirillales</taxon>
        <taxon>Halomonadaceae</taxon>
        <taxon>Salinicola</taxon>
    </lineage>
</organism>
<dbReference type="Gene3D" id="3.40.50.300">
    <property type="entry name" value="P-loop containing nucleotide triphosphate hydrolases"/>
    <property type="match status" value="1"/>
</dbReference>
<dbReference type="EMBL" id="CP035631">
    <property type="protein sequence ID" value="WFF43665.1"/>
    <property type="molecule type" value="Genomic_DNA"/>
</dbReference>
<dbReference type="PANTHER" id="PTHR42788">
    <property type="entry name" value="TAURINE IMPORT ATP-BINDING PROTEIN-RELATED"/>
    <property type="match status" value="1"/>
</dbReference>
<evidence type="ECO:0000313" key="7">
    <source>
        <dbReference type="Proteomes" id="UP001321526"/>
    </source>
</evidence>
<dbReference type="PANTHER" id="PTHR42788:SF19">
    <property type="entry name" value="ALIPHATIC SULFONATES IMPORT ATP-BINDING PROTEIN SSUB 2"/>
    <property type="match status" value="1"/>
</dbReference>
<dbReference type="SMART" id="SM00382">
    <property type="entry name" value="AAA"/>
    <property type="match status" value="1"/>
</dbReference>
<evidence type="ECO:0000256" key="3">
    <source>
        <dbReference type="ARBA" id="ARBA00022741"/>
    </source>
</evidence>
<dbReference type="InterPro" id="IPR027417">
    <property type="entry name" value="P-loop_NTPase"/>
</dbReference>
<evidence type="ECO:0000256" key="2">
    <source>
        <dbReference type="ARBA" id="ARBA00022448"/>
    </source>
</evidence>
<evidence type="ECO:0000259" key="5">
    <source>
        <dbReference type="PROSITE" id="PS50893"/>
    </source>
</evidence>
<evidence type="ECO:0000256" key="1">
    <source>
        <dbReference type="ARBA" id="ARBA00005417"/>
    </source>
</evidence>
<dbReference type="PROSITE" id="PS00211">
    <property type="entry name" value="ABC_TRANSPORTER_1"/>
    <property type="match status" value="1"/>
</dbReference>
<name>A0ABY8FNP3_9GAMM</name>
<dbReference type="InterPro" id="IPR017871">
    <property type="entry name" value="ABC_transporter-like_CS"/>
</dbReference>
<dbReference type="Pfam" id="PF00005">
    <property type="entry name" value="ABC_tran"/>
    <property type="match status" value="1"/>
</dbReference>
<reference evidence="6 7" key="1">
    <citation type="submission" date="2019-01" db="EMBL/GenBank/DDBJ databases">
        <title>Genome sequence of Salinicola endophyticus REST5.</title>
        <authorList>
            <person name="Nascimento F.X."/>
        </authorList>
    </citation>
    <scope>NUCLEOTIDE SEQUENCE [LARGE SCALE GENOMIC DNA]</scope>
    <source>
        <strain evidence="6 7">REST5</strain>
    </source>
</reference>
<dbReference type="InterPro" id="IPR003593">
    <property type="entry name" value="AAA+_ATPase"/>
</dbReference>
<comment type="similarity">
    <text evidence="1">Belongs to the ABC transporter superfamily.</text>
</comment>
<dbReference type="SUPFAM" id="SSF52540">
    <property type="entry name" value="P-loop containing nucleoside triphosphate hydrolases"/>
    <property type="match status" value="1"/>
</dbReference>
<keyword evidence="2" id="KW-0813">Transport</keyword>
<accession>A0ABY8FNP3</accession>
<keyword evidence="7" id="KW-1185">Reference proteome</keyword>
<gene>
    <name evidence="6" type="ORF">EVC62_15920</name>
</gene>
<keyword evidence="4 6" id="KW-0067">ATP-binding</keyword>
<evidence type="ECO:0000313" key="6">
    <source>
        <dbReference type="EMBL" id="WFF43665.1"/>
    </source>
</evidence>
<dbReference type="InterPro" id="IPR050166">
    <property type="entry name" value="ABC_transporter_ATP-bind"/>
</dbReference>
<evidence type="ECO:0000256" key="4">
    <source>
        <dbReference type="ARBA" id="ARBA00022840"/>
    </source>
</evidence>
<dbReference type="InterPro" id="IPR003439">
    <property type="entry name" value="ABC_transporter-like_ATP-bd"/>
</dbReference>
<feature type="domain" description="ABC transporter" evidence="5">
    <location>
        <begin position="8"/>
        <end position="237"/>
    </location>
</feature>
<dbReference type="PROSITE" id="PS50893">
    <property type="entry name" value="ABC_TRANSPORTER_2"/>
    <property type="match status" value="1"/>
</dbReference>
<protein>
    <submittedName>
        <fullName evidence="6">ABC transporter ATP-binding protein</fullName>
    </submittedName>
</protein>
<sequence>MVMSPPGLDIRRASLTFGARPLFHDLAVEFDAGSWTCLLGRSGCGKSSLLRMIAGLALPDRHRIECTTSDGLPLQGRLAWMSQQDLLVPWLRVIGNVMLGTRWRGRWAGPTASEARERALALLSRVGLADKADAWPAALSGGQRQRVALARTLYEDAGVVLMDEPFSAVDAITRLELHDLASELLASRTVIMVTHDPLEALRLADHLLVLQGEPARAVPMAAPTGRRPRALDDPQLLAHQAELVALLREPAHV</sequence>